<evidence type="ECO:0000256" key="2">
    <source>
        <dbReference type="ARBA" id="ARBA00022448"/>
    </source>
</evidence>
<proteinExistence type="inferred from homology"/>
<keyword evidence="3 4" id="KW-0732">Signal</keyword>
<dbReference type="GO" id="GO:0055052">
    <property type="term" value="C:ATP-binding cassette (ABC) transporter complex, substrate-binding subunit-containing"/>
    <property type="evidence" value="ECO:0007669"/>
    <property type="project" value="TreeGrafter"/>
</dbReference>
<feature type="signal peptide" evidence="4">
    <location>
        <begin position="1"/>
        <end position="26"/>
    </location>
</feature>
<dbReference type="EMBL" id="CP054038">
    <property type="protein sequence ID" value="QKJ18352.1"/>
    <property type="molecule type" value="Genomic_DNA"/>
</dbReference>
<dbReference type="Proteomes" id="UP000502498">
    <property type="component" value="Chromosome"/>
</dbReference>
<evidence type="ECO:0000256" key="1">
    <source>
        <dbReference type="ARBA" id="ARBA00008520"/>
    </source>
</evidence>
<feature type="chain" id="PRO_5038842524" evidence="4">
    <location>
        <begin position="27"/>
        <end position="430"/>
    </location>
</feature>
<dbReference type="Gene3D" id="3.40.190.10">
    <property type="entry name" value="Periplasmic binding protein-like II"/>
    <property type="match status" value="1"/>
</dbReference>
<evidence type="ECO:0000313" key="6">
    <source>
        <dbReference type="Proteomes" id="UP000502498"/>
    </source>
</evidence>
<dbReference type="AlphaFoldDB" id="A0A7D4PZI1"/>
<dbReference type="InterPro" id="IPR006059">
    <property type="entry name" value="SBP"/>
</dbReference>
<sequence length="430" mass="45769">MKRRTAPILASAGLVGALALTGCGQAGQGGDTSADGRTQLTMWTHSAGNPAELEVYERIISDFNASQDEYEVVHESFPQGAYNDAIVAAAASGDLPCLLDLDGPIMPNWAWAGYLQPLGLPAELTDSLLPTAVGVWDDEIYSAGYWDAALSIFARESVLDANGIRIPTVEEPWTEAEFSDVLATLKDAGYDTPIDIGAEDAGEWWPYAYSPFLQSFGGDLIDRSTMLTADGVLNGGDAVAWGEWFQSLFADGYAGNGGTVGNQEFVDDEVALSYTGVWNAVSALDAVGDDLLILPPPDLGQGPKIGGGSWQWAISAECNDADGARDYLEFSFQDEYITEFADKQVVIPATEGAAAASEYFGEDGALRPFVEFSQEYAVLRPETPAYAVISSTFETAAKDIMSGADVQETLDRAVAEIDANIASNDGYGFQ</sequence>
<dbReference type="GO" id="GO:0042956">
    <property type="term" value="P:maltodextrin transmembrane transport"/>
    <property type="evidence" value="ECO:0007669"/>
    <property type="project" value="TreeGrafter"/>
</dbReference>
<evidence type="ECO:0000256" key="3">
    <source>
        <dbReference type="ARBA" id="ARBA00022729"/>
    </source>
</evidence>
<dbReference type="RefSeq" id="WP_172988762.1">
    <property type="nucleotide sequence ID" value="NZ_CP054038.1"/>
</dbReference>
<evidence type="ECO:0000313" key="5">
    <source>
        <dbReference type="EMBL" id="QKJ18352.1"/>
    </source>
</evidence>
<evidence type="ECO:0000256" key="4">
    <source>
        <dbReference type="SAM" id="SignalP"/>
    </source>
</evidence>
<name>A0A7D4PZI1_9MICO</name>
<organism evidence="5 6">
    <name type="scientific">Microbacterium hominis</name>
    <dbReference type="NCBI Taxonomy" id="162426"/>
    <lineage>
        <taxon>Bacteria</taxon>
        <taxon>Bacillati</taxon>
        <taxon>Actinomycetota</taxon>
        <taxon>Actinomycetes</taxon>
        <taxon>Micrococcales</taxon>
        <taxon>Microbacteriaceae</taxon>
        <taxon>Microbacterium</taxon>
    </lineage>
</organism>
<accession>A0A7D4PZI1</accession>
<protein>
    <submittedName>
        <fullName evidence="5">Extracellular solute-binding protein</fullName>
    </submittedName>
</protein>
<dbReference type="PROSITE" id="PS51257">
    <property type="entry name" value="PROKAR_LIPOPROTEIN"/>
    <property type="match status" value="1"/>
</dbReference>
<dbReference type="PANTHER" id="PTHR30061:SF50">
    <property type="entry name" value="MALTOSE_MALTODEXTRIN-BINDING PERIPLASMIC PROTEIN"/>
    <property type="match status" value="1"/>
</dbReference>
<dbReference type="GO" id="GO:0015768">
    <property type="term" value="P:maltose transport"/>
    <property type="evidence" value="ECO:0007669"/>
    <property type="project" value="TreeGrafter"/>
</dbReference>
<gene>
    <name evidence="5" type="ORF">HQM25_02350</name>
</gene>
<dbReference type="SUPFAM" id="SSF53850">
    <property type="entry name" value="Periplasmic binding protein-like II"/>
    <property type="match status" value="1"/>
</dbReference>
<reference evidence="5 6" key="1">
    <citation type="submission" date="2020-05" db="EMBL/GenBank/DDBJ databases">
        <title>Strain PA2F3 complete genome.</title>
        <authorList>
            <person name="Kim Y.-S."/>
            <person name="Kim S.-J."/>
            <person name="Jung H.-k."/>
            <person name="Kim S.-E."/>
            <person name="Kim K.-H."/>
        </authorList>
    </citation>
    <scope>NUCLEOTIDE SEQUENCE [LARGE SCALE GENOMIC DNA]</scope>
    <source>
        <strain evidence="5 6">PA2F3</strain>
    </source>
</reference>
<comment type="similarity">
    <text evidence="1">Belongs to the bacterial solute-binding protein 1 family.</text>
</comment>
<dbReference type="PANTHER" id="PTHR30061">
    <property type="entry name" value="MALTOSE-BINDING PERIPLASMIC PROTEIN"/>
    <property type="match status" value="1"/>
</dbReference>
<dbReference type="Pfam" id="PF13416">
    <property type="entry name" value="SBP_bac_8"/>
    <property type="match status" value="1"/>
</dbReference>
<keyword evidence="2" id="KW-0813">Transport</keyword>
<dbReference type="GO" id="GO:1901982">
    <property type="term" value="F:maltose binding"/>
    <property type="evidence" value="ECO:0007669"/>
    <property type="project" value="TreeGrafter"/>
</dbReference>